<evidence type="ECO:0000259" key="1">
    <source>
        <dbReference type="Pfam" id="PF01266"/>
    </source>
</evidence>
<name>A0A915D9Y7_9BILA</name>
<organism evidence="3 4">
    <name type="scientific">Ditylenchus dipsaci</name>
    <dbReference type="NCBI Taxonomy" id="166011"/>
    <lineage>
        <taxon>Eukaryota</taxon>
        <taxon>Metazoa</taxon>
        <taxon>Ecdysozoa</taxon>
        <taxon>Nematoda</taxon>
        <taxon>Chromadorea</taxon>
        <taxon>Rhabditida</taxon>
        <taxon>Tylenchina</taxon>
        <taxon>Tylenchomorpha</taxon>
        <taxon>Sphaerularioidea</taxon>
        <taxon>Anguinidae</taxon>
        <taxon>Anguininae</taxon>
        <taxon>Ditylenchus</taxon>
    </lineage>
</organism>
<protein>
    <submittedName>
        <fullName evidence="4">FAD dependent oxidoreductase domain-containing protein</fullName>
    </submittedName>
</protein>
<feature type="domain" description="FAD dependent oxidoreductase" evidence="1">
    <location>
        <begin position="5"/>
        <end position="351"/>
    </location>
</feature>
<evidence type="ECO:0000259" key="2">
    <source>
        <dbReference type="Pfam" id="PF16350"/>
    </source>
</evidence>
<evidence type="ECO:0000313" key="3">
    <source>
        <dbReference type="Proteomes" id="UP000887574"/>
    </source>
</evidence>
<dbReference type="Pfam" id="PF16350">
    <property type="entry name" value="FAO_M"/>
    <property type="match status" value="1"/>
</dbReference>
<dbReference type="Gene3D" id="3.30.9.10">
    <property type="entry name" value="D-Amino Acid Oxidase, subunit A, domain 2"/>
    <property type="match status" value="1"/>
</dbReference>
<dbReference type="Proteomes" id="UP000887574">
    <property type="component" value="Unplaced"/>
</dbReference>
<keyword evidence="3" id="KW-1185">Reference proteome</keyword>
<evidence type="ECO:0000313" key="4">
    <source>
        <dbReference type="WBParaSite" id="jg17697"/>
    </source>
</evidence>
<accession>A0A915D9Y7</accession>
<dbReference type="InterPro" id="IPR032503">
    <property type="entry name" value="FAO_M"/>
</dbReference>
<proteinExistence type="predicted"/>
<dbReference type="InterPro" id="IPR006076">
    <property type="entry name" value="FAD-dep_OxRdtase"/>
</dbReference>
<dbReference type="GO" id="GO:0005759">
    <property type="term" value="C:mitochondrial matrix"/>
    <property type="evidence" value="ECO:0007669"/>
    <property type="project" value="TreeGrafter"/>
</dbReference>
<feature type="domain" description="FAD dependent oxidoreductase central" evidence="2">
    <location>
        <begin position="354"/>
        <end position="409"/>
    </location>
</feature>
<dbReference type="InterPro" id="IPR036188">
    <property type="entry name" value="FAD/NAD-bd_sf"/>
</dbReference>
<dbReference type="SUPFAM" id="SSF51905">
    <property type="entry name" value="FAD/NAD(P)-binding domain"/>
    <property type="match status" value="1"/>
</dbReference>
<reference evidence="4" key="1">
    <citation type="submission" date="2022-11" db="UniProtKB">
        <authorList>
            <consortium name="WormBaseParasite"/>
        </authorList>
    </citation>
    <scope>IDENTIFICATION</scope>
</reference>
<dbReference type="Gene3D" id="3.50.50.60">
    <property type="entry name" value="FAD/NAD(P)-binding domain"/>
    <property type="match status" value="1"/>
</dbReference>
<dbReference type="AlphaFoldDB" id="A0A915D9Y7"/>
<dbReference type="PANTHER" id="PTHR13847">
    <property type="entry name" value="SARCOSINE DEHYDROGENASE-RELATED"/>
    <property type="match status" value="1"/>
</dbReference>
<sequence>MKSRAVVCGGGLMGLSIAYHLAKRGASVMLFERECVGSHSGSRVSTGLMTASGFYSDTTSQLFARRSLEMYTKLAQRGKFRFNKCGRVYFGSSSASSIQLRRLLTRLKCTNANPELVDSQNEMHSRWPMFSSEDLKLAVYSPDDVALDVHGLCRELVEEVQELGVEIHENCGIKKVLLSDSSSVYAVDTDKGLVETSAFVNAAGIWSNMIPVKEVPEGFVRIPVHPCSYMFLSTTKLPQDHIADSTPVFIDCDNGTFISLTIPEHNLVCDWQVPAPNWDNFYSVLKRLNERCPSLGQLPHGDLISGAEMYTPDQFPVMGESWQARGYYIANGMNGNGLAMAGGLAQTLAEWILEGRPSVNVGKYDVIRFLPLHTNAQYLYERVPEVASNTFKTLHHSFQCHTARNLRMSQSTTS</sequence>
<dbReference type="PANTHER" id="PTHR13847:SF193">
    <property type="entry name" value="PYRUVATE DEHYDROGENASE PHOSPHATASE REGULATORY SUBUNIT, MITOCHONDRIAL"/>
    <property type="match status" value="1"/>
</dbReference>
<dbReference type="WBParaSite" id="jg17697">
    <property type="protein sequence ID" value="jg17697"/>
    <property type="gene ID" value="jg17697"/>
</dbReference>
<dbReference type="Pfam" id="PF01266">
    <property type="entry name" value="DAO"/>
    <property type="match status" value="1"/>
</dbReference>